<evidence type="ECO:0000313" key="2">
    <source>
        <dbReference type="Proteomes" id="UP000309170"/>
    </source>
</evidence>
<gene>
    <name evidence="1" type="ORF">FC678_24600</name>
</gene>
<evidence type="ECO:0000313" key="1">
    <source>
        <dbReference type="EMBL" id="TKH04493.1"/>
    </source>
</evidence>
<comment type="caution">
    <text evidence="1">The sequence shown here is derived from an EMBL/GenBank/DDBJ whole genome shotgun (WGS) entry which is preliminary data.</text>
</comment>
<organism evidence="1 2">
    <name type="scientific">Peribacillus simplex</name>
    <dbReference type="NCBI Taxonomy" id="1478"/>
    <lineage>
        <taxon>Bacteria</taxon>
        <taxon>Bacillati</taxon>
        <taxon>Bacillota</taxon>
        <taxon>Bacilli</taxon>
        <taxon>Bacillales</taxon>
        <taxon>Bacillaceae</taxon>
        <taxon>Peribacillus</taxon>
    </lineage>
</organism>
<name>A0A9X8ZCN2_9BACI</name>
<reference evidence="1 2" key="1">
    <citation type="journal article" date="2019" name="Environ. Microbiol.">
        <title>An active ?-lactamase is a part of an orchestrated cell wall stress resistance network of Bacillus subtilis and related rhizosphere species.</title>
        <authorList>
            <person name="Bucher T."/>
            <person name="Keren-Paz A."/>
            <person name="Hausser J."/>
            <person name="Olender T."/>
            <person name="Cytryn E."/>
            <person name="Kolodkin-Gal I."/>
        </authorList>
    </citation>
    <scope>NUCLEOTIDE SEQUENCE [LARGE SCALE GENOMIC DNA]</scope>
    <source>
        <strain evidence="1 2">I4</strain>
    </source>
</reference>
<proteinExistence type="predicted"/>
<dbReference type="RefSeq" id="WP_137024697.1">
    <property type="nucleotide sequence ID" value="NZ_SZNT01000635.1"/>
</dbReference>
<protein>
    <submittedName>
        <fullName evidence="1">Uncharacterized protein</fullName>
    </submittedName>
</protein>
<dbReference type="EMBL" id="SZNT01000635">
    <property type="protein sequence ID" value="TKH04493.1"/>
    <property type="molecule type" value="Genomic_DNA"/>
</dbReference>
<sequence length="92" mass="10434">MSEEMKVRYRDVEDAISKIESASEAFETSLMKEMASGNELDVVNKLNELNGMLEEIGTVYKNVLKENNQSVIKILQELKEVDHNISSSIKVQ</sequence>
<accession>A0A9X8ZCN2</accession>
<dbReference type="Proteomes" id="UP000309170">
    <property type="component" value="Unassembled WGS sequence"/>
</dbReference>
<dbReference type="InterPro" id="IPR046318">
    <property type="entry name" value="DUF5344"/>
</dbReference>
<dbReference type="AlphaFoldDB" id="A0A9X8ZCN2"/>
<dbReference type="Pfam" id="PF17279">
    <property type="entry name" value="DUF5344"/>
    <property type="match status" value="1"/>
</dbReference>